<proteinExistence type="predicted"/>
<dbReference type="EMBL" id="MU853436">
    <property type="protein sequence ID" value="KAK4130430.1"/>
    <property type="molecule type" value="Genomic_DNA"/>
</dbReference>
<reference evidence="2" key="2">
    <citation type="submission" date="2023-05" db="EMBL/GenBank/DDBJ databases">
        <authorList>
            <consortium name="Lawrence Berkeley National Laboratory"/>
            <person name="Steindorff A."/>
            <person name="Hensen N."/>
            <person name="Bonometti L."/>
            <person name="Westerberg I."/>
            <person name="Brannstrom I.O."/>
            <person name="Guillou S."/>
            <person name="Cros-Aarteil S."/>
            <person name="Calhoun S."/>
            <person name="Haridas S."/>
            <person name="Kuo A."/>
            <person name="Mondo S."/>
            <person name="Pangilinan J."/>
            <person name="Riley R."/>
            <person name="Labutti K."/>
            <person name="Andreopoulos B."/>
            <person name="Lipzen A."/>
            <person name="Chen C."/>
            <person name="Yanf M."/>
            <person name="Daum C."/>
            <person name="Ng V."/>
            <person name="Clum A."/>
            <person name="Ohm R."/>
            <person name="Martin F."/>
            <person name="Silar P."/>
            <person name="Natvig D."/>
            <person name="Lalanne C."/>
            <person name="Gautier V."/>
            <person name="Ament-Velasquez S.L."/>
            <person name="Kruys A."/>
            <person name="Hutchinson M.I."/>
            <person name="Powell A.J."/>
            <person name="Barry K."/>
            <person name="Miller A.N."/>
            <person name="Grigoriev I.V."/>
            <person name="Debuchy R."/>
            <person name="Gladieux P."/>
            <person name="Thoren M.H."/>
            <person name="Johannesson H."/>
        </authorList>
    </citation>
    <scope>NUCLEOTIDE SEQUENCE</scope>
    <source>
        <strain evidence="2">CBS 123565</strain>
    </source>
</reference>
<sequence length="189" mass="20766">MVSKPLNQPIYGDHYSQAVEQEKCLWDIIVSCCCCWTGPSAKERPYDHEKFRPPVKQVTERTVHVQTHNNGAAQIPAPSQVQTYTVYNDVQIGLSSVTRQCARRGSRPTGSPADNPAQQGHRDDRANRAPTNPVLSTAGGYSGPYNPTGWRGPQSQLIQHHNPQEPVSPVSPSSVENLEPPSPLSPLRP</sequence>
<accession>A0AAN6Z961</accession>
<protein>
    <submittedName>
        <fullName evidence="2">Uncharacterized protein</fullName>
    </submittedName>
</protein>
<evidence type="ECO:0000313" key="2">
    <source>
        <dbReference type="EMBL" id="KAK4130430.1"/>
    </source>
</evidence>
<feature type="region of interest" description="Disordered" evidence="1">
    <location>
        <begin position="98"/>
        <end position="189"/>
    </location>
</feature>
<feature type="compositionally biased region" description="Pro residues" evidence="1">
    <location>
        <begin position="180"/>
        <end position="189"/>
    </location>
</feature>
<evidence type="ECO:0000313" key="3">
    <source>
        <dbReference type="Proteomes" id="UP001304895"/>
    </source>
</evidence>
<feature type="compositionally biased region" description="Low complexity" evidence="1">
    <location>
        <begin position="165"/>
        <end position="179"/>
    </location>
</feature>
<evidence type="ECO:0000256" key="1">
    <source>
        <dbReference type="SAM" id="MobiDB-lite"/>
    </source>
</evidence>
<keyword evidence="3" id="KW-1185">Reference proteome</keyword>
<reference evidence="2" key="1">
    <citation type="journal article" date="2023" name="Mol. Phylogenet. Evol.">
        <title>Genome-scale phylogeny and comparative genomics of the fungal order Sordariales.</title>
        <authorList>
            <person name="Hensen N."/>
            <person name="Bonometti L."/>
            <person name="Westerberg I."/>
            <person name="Brannstrom I.O."/>
            <person name="Guillou S."/>
            <person name="Cros-Aarteil S."/>
            <person name="Calhoun S."/>
            <person name="Haridas S."/>
            <person name="Kuo A."/>
            <person name="Mondo S."/>
            <person name="Pangilinan J."/>
            <person name="Riley R."/>
            <person name="LaButti K."/>
            <person name="Andreopoulos B."/>
            <person name="Lipzen A."/>
            <person name="Chen C."/>
            <person name="Yan M."/>
            <person name="Daum C."/>
            <person name="Ng V."/>
            <person name="Clum A."/>
            <person name="Steindorff A."/>
            <person name="Ohm R.A."/>
            <person name="Martin F."/>
            <person name="Silar P."/>
            <person name="Natvig D.O."/>
            <person name="Lalanne C."/>
            <person name="Gautier V."/>
            <person name="Ament-Velasquez S.L."/>
            <person name="Kruys A."/>
            <person name="Hutchinson M.I."/>
            <person name="Powell A.J."/>
            <person name="Barry K."/>
            <person name="Miller A.N."/>
            <person name="Grigoriev I.V."/>
            <person name="Debuchy R."/>
            <person name="Gladieux P."/>
            <person name="Hiltunen Thoren M."/>
            <person name="Johannesson H."/>
        </authorList>
    </citation>
    <scope>NUCLEOTIDE SEQUENCE</scope>
    <source>
        <strain evidence="2">CBS 123565</strain>
    </source>
</reference>
<dbReference type="AlphaFoldDB" id="A0AAN6Z961"/>
<organism evidence="2 3">
    <name type="scientific">Trichocladium antarcticum</name>
    <dbReference type="NCBI Taxonomy" id="1450529"/>
    <lineage>
        <taxon>Eukaryota</taxon>
        <taxon>Fungi</taxon>
        <taxon>Dikarya</taxon>
        <taxon>Ascomycota</taxon>
        <taxon>Pezizomycotina</taxon>
        <taxon>Sordariomycetes</taxon>
        <taxon>Sordariomycetidae</taxon>
        <taxon>Sordariales</taxon>
        <taxon>Chaetomiaceae</taxon>
        <taxon>Trichocladium</taxon>
    </lineage>
</organism>
<dbReference type="Proteomes" id="UP001304895">
    <property type="component" value="Unassembled WGS sequence"/>
</dbReference>
<name>A0AAN6Z961_9PEZI</name>
<comment type="caution">
    <text evidence="2">The sequence shown here is derived from an EMBL/GenBank/DDBJ whole genome shotgun (WGS) entry which is preliminary data.</text>
</comment>
<gene>
    <name evidence="2" type="ORF">BT67DRAFT_219137</name>
</gene>